<dbReference type="STRING" id="299467.A0A443RS69"/>
<dbReference type="OrthoDB" id="6512965at2759"/>
<dbReference type="PANTHER" id="PTHR19303:SF73">
    <property type="entry name" value="PROTEIN PDC2"/>
    <property type="match status" value="1"/>
</dbReference>
<dbReference type="AlphaFoldDB" id="A0A443RS69"/>
<dbReference type="GO" id="GO:0003677">
    <property type="term" value="F:DNA binding"/>
    <property type="evidence" value="ECO:0007669"/>
    <property type="project" value="TreeGrafter"/>
</dbReference>
<accession>A0A443RS69</accession>
<dbReference type="Pfam" id="PF03184">
    <property type="entry name" value="DDE_1"/>
    <property type="match status" value="1"/>
</dbReference>
<proteinExistence type="predicted"/>
<dbReference type="VEuPathDB" id="VectorBase:LDEU013970"/>
<protein>
    <recommendedName>
        <fullName evidence="1">DDE-1 domain-containing protein</fullName>
    </recommendedName>
</protein>
<comment type="caution">
    <text evidence="2">The sequence shown here is derived from an EMBL/GenBank/DDBJ whole genome shotgun (WGS) entry which is preliminary data.</text>
</comment>
<evidence type="ECO:0000313" key="3">
    <source>
        <dbReference type="Proteomes" id="UP000288716"/>
    </source>
</evidence>
<evidence type="ECO:0000313" key="2">
    <source>
        <dbReference type="EMBL" id="RWS18070.1"/>
    </source>
</evidence>
<dbReference type="EMBL" id="NCKV01046718">
    <property type="protein sequence ID" value="RWS18070.1"/>
    <property type="molecule type" value="Genomic_DNA"/>
</dbReference>
<evidence type="ECO:0000259" key="1">
    <source>
        <dbReference type="Pfam" id="PF03184"/>
    </source>
</evidence>
<gene>
    <name evidence="2" type="ORF">B4U80_02239</name>
</gene>
<feature type="domain" description="DDE-1" evidence="1">
    <location>
        <begin position="58"/>
        <end position="117"/>
    </location>
</feature>
<name>A0A443RS69_9ACAR</name>
<dbReference type="InterPro" id="IPR004875">
    <property type="entry name" value="DDE_SF_endonuclease_dom"/>
</dbReference>
<dbReference type="GO" id="GO:0005634">
    <property type="term" value="C:nucleus"/>
    <property type="evidence" value="ECO:0007669"/>
    <property type="project" value="TreeGrafter"/>
</dbReference>
<organism evidence="2 3">
    <name type="scientific">Leptotrombidium deliense</name>
    <dbReference type="NCBI Taxonomy" id="299467"/>
    <lineage>
        <taxon>Eukaryota</taxon>
        <taxon>Metazoa</taxon>
        <taxon>Ecdysozoa</taxon>
        <taxon>Arthropoda</taxon>
        <taxon>Chelicerata</taxon>
        <taxon>Arachnida</taxon>
        <taxon>Acari</taxon>
        <taxon>Acariformes</taxon>
        <taxon>Trombidiformes</taxon>
        <taxon>Prostigmata</taxon>
        <taxon>Anystina</taxon>
        <taxon>Parasitengona</taxon>
        <taxon>Trombiculoidea</taxon>
        <taxon>Trombiculidae</taxon>
        <taxon>Leptotrombidium</taxon>
    </lineage>
</organism>
<reference evidence="2 3" key="1">
    <citation type="journal article" date="2018" name="Gigascience">
        <title>Genomes of trombidid mites reveal novel predicted allergens and laterally-transferred genes associated with secondary metabolism.</title>
        <authorList>
            <person name="Dong X."/>
            <person name="Chaisiri K."/>
            <person name="Xia D."/>
            <person name="Armstrong S.D."/>
            <person name="Fang Y."/>
            <person name="Donnelly M.J."/>
            <person name="Kadowaki T."/>
            <person name="McGarry J.W."/>
            <person name="Darby A.C."/>
            <person name="Makepeace B.L."/>
        </authorList>
    </citation>
    <scope>NUCLEOTIDE SEQUENCE [LARGE SCALE GENOMIC DNA]</scope>
    <source>
        <strain evidence="2">UoL-UT</strain>
    </source>
</reference>
<dbReference type="PANTHER" id="PTHR19303">
    <property type="entry name" value="TRANSPOSON"/>
    <property type="match status" value="1"/>
</dbReference>
<dbReference type="Proteomes" id="UP000288716">
    <property type="component" value="Unassembled WGS sequence"/>
</dbReference>
<keyword evidence="3" id="KW-1185">Reference proteome</keyword>
<sequence length="122" mass="13698">MCVESGSLNITVVENAIPSLISKIQQFDLDDIYNFDETALFYKLEPDTTLGTKRISGQRITIAFCTNSRGSDKRKPLVIAKFANPGCFKNVNLSNVGVQHSYNKKSVDGYIYISKYLTDFDK</sequence>
<dbReference type="InterPro" id="IPR050863">
    <property type="entry name" value="CenT-Element_Derived"/>
</dbReference>